<sequence length="302" mass="34738">MDTDFRDELLQSYSDAELIQHIISSPSADSSLMSRVSSLSPKYISKSYFNPSEAEESIKATELAHSLGIPCPSIRRIVTSNRNVYSIMDRIEGSTLEDIWTSLGWYLTIKLALQLRRIINTLRSLTSPTIESLATGQCTSFWLDDLYSLPPRSGPPELSRYLHFWGNFRGMRTAIETAKRGEILTGTAYIPFAMGPFVLTHHDLAPRNLLLSPSGELWLLDWDLAGFYPIYFEYASMYYFIIPQASGLFARWRWYLFTRIAAGSYRCDYEALASMRSRFTRFRAGRRFELLNVGWHSRRRVS</sequence>
<dbReference type="Gene3D" id="3.90.1200.10">
    <property type="match status" value="1"/>
</dbReference>
<dbReference type="EC" id="2.7.11.1" evidence="1"/>
<reference evidence="6" key="1">
    <citation type="journal article" date="2017" name="Genome Biol.">
        <title>Comparative genomics reveals high biological diversity and specific adaptations in the industrially and medically important fungal genus Aspergillus.</title>
        <authorList>
            <person name="de Vries R.P."/>
            <person name="Riley R."/>
            <person name="Wiebenga A."/>
            <person name="Aguilar-Osorio G."/>
            <person name="Amillis S."/>
            <person name="Uchima C.A."/>
            <person name="Anderluh G."/>
            <person name="Asadollahi M."/>
            <person name="Askin M."/>
            <person name="Barry K."/>
            <person name="Battaglia E."/>
            <person name="Bayram O."/>
            <person name="Benocci T."/>
            <person name="Braus-Stromeyer S.A."/>
            <person name="Caldana C."/>
            <person name="Canovas D."/>
            <person name="Cerqueira G.C."/>
            <person name="Chen F."/>
            <person name="Chen W."/>
            <person name="Choi C."/>
            <person name="Clum A."/>
            <person name="Dos Santos R.A."/>
            <person name="Damasio A.R."/>
            <person name="Diallinas G."/>
            <person name="Emri T."/>
            <person name="Fekete E."/>
            <person name="Flipphi M."/>
            <person name="Freyberg S."/>
            <person name="Gallo A."/>
            <person name="Gournas C."/>
            <person name="Habgood R."/>
            <person name="Hainaut M."/>
            <person name="Harispe M.L."/>
            <person name="Henrissat B."/>
            <person name="Hilden K.S."/>
            <person name="Hope R."/>
            <person name="Hossain A."/>
            <person name="Karabika E."/>
            <person name="Karaffa L."/>
            <person name="Karanyi Z."/>
            <person name="Krasevec N."/>
            <person name="Kuo A."/>
            <person name="Kusch H."/>
            <person name="LaButti K."/>
            <person name="Lagendijk E.L."/>
            <person name="Lapidus A."/>
            <person name="Levasseur A."/>
            <person name="Lindquist E."/>
            <person name="Lipzen A."/>
            <person name="Logrieco A.F."/>
            <person name="MacCabe A."/>
            <person name="Maekelae M.R."/>
            <person name="Malavazi I."/>
            <person name="Melin P."/>
            <person name="Meyer V."/>
            <person name="Mielnichuk N."/>
            <person name="Miskei M."/>
            <person name="Molnar A.P."/>
            <person name="Mule G."/>
            <person name="Ngan C.Y."/>
            <person name="Orejas M."/>
            <person name="Orosz E."/>
            <person name="Ouedraogo J.P."/>
            <person name="Overkamp K.M."/>
            <person name="Park H.-S."/>
            <person name="Perrone G."/>
            <person name="Piumi F."/>
            <person name="Punt P.J."/>
            <person name="Ram A.F."/>
            <person name="Ramon A."/>
            <person name="Rauscher S."/>
            <person name="Record E."/>
            <person name="Riano-Pachon D.M."/>
            <person name="Robert V."/>
            <person name="Roehrig J."/>
            <person name="Ruller R."/>
            <person name="Salamov A."/>
            <person name="Salih N.S."/>
            <person name="Samson R.A."/>
            <person name="Sandor E."/>
            <person name="Sanguinetti M."/>
            <person name="Schuetze T."/>
            <person name="Sepcic K."/>
            <person name="Shelest E."/>
            <person name="Sherlock G."/>
            <person name="Sophianopoulou V."/>
            <person name="Squina F.M."/>
            <person name="Sun H."/>
            <person name="Susca A."/>
            <person name="Todd R.B."/>
            <person name="Tsang A."/>
            <person name="Unkles S.E."/>
            <person name="van de Wiele N."/>
            <person name="van Rossen-Uffink D."/>
            <person name="Oliveira J.V."/>
            <person name="Vesth T.C."/>
            <person name="Visser J."/>
            <person name="Yu J.-H."/>
            <person name="Zhou M."/>
            <person name="Andersen M.R."/>
            <person name="Archer D.B."/>
            <person name="Baker S.E."/>
            <person name="Benoit I."/>
            <person name="Brakhage A.A."/>
            <person name="Braus G.H."/>
            <person name="Fischer R."/>
            <person name="Frisvad J.C."/>
            <person name="Goldman G.H."/>
            <person name="Houbraken J."/>
            <person name="Oakley B."/>
            <person name="Pocsi I."/>
            <person name="Scazzocchio C."/>
            <person name="Seiboth B."/>
            <person name="vanKuyk P.A."/>
            <person name="Wortman J."/>
            <person name="Dyer P.S."/>
            <person name="Grigoriev I.V."/>
        </authorList>
    </citation>
    <scope>NUCLEOTIDE SEQUENCE [LARGE SCALE GENOMIC DNA]</scope>
    <source>
        <strain evidence="6">CBS 134.48</strain>
    </source>
</reference>
<dbReference type="GO" id="GO:0004674">
    <property type="term" value="F:protein serine/threonine kinase activity"/>
    <property type="evidence" value="ECO:0007669"/>
    <property type="project" value="UniProtKB-EC"/>
</dbReference>
<comment type="catalytic activity">
    <reaction evidence="3">
        <text>L-seryl-[protein] + ATP = O-phospho-L-seryl-[protein] + ADP + H(+)</text>
        <dbReference type="Rhea" id="RHEA:17989"/>
        <dbReference type="Rhea" id="RHEA-COMP:9863"/>
        <dbReference type="Rhea" id="RHEA-COMP:11604"/>
        <dbReference type="ChEBI" id="CHEBI:15378"/>
        <dbReference type="ChEBI" id="CHEBI:29999"/>
        <dbReference type="ChEBI" id="CHEBI:30616"/>
        <dbReference type="ChEBI" id="CHEBI:83421"/>
        <dbReference type="ChEBI" id="CHEBI:456216"/>
        <dbReference type="EC" id="2.7.11.1"/>
    </reaction>
</comment>
<dbReference type="AlphaFoldDB" id="A0A1L9MWC2"/>
<dbReference type="PANTHER" id="PTHR21310:SF39">
    <property type="entry name" value="AMINOGLYCOSIDE PHOSPHOTRANSFERASE DOMAIN-CONTAINING PROTEIN"/>
    <property type="match status" value="1"/>
</dbReference>
<protein>
    <recommendedName>
        <fullName evidence="1">non-specific serine/threonine protein kinase</fullName>
        <ecNumber evidence="1">2.7.11.1</ecNumber>
    </recommendedName>
</protein>
<dbReference type="PANTHER" id="PTHR21310">
    <property type="entry name" value="AMINOGLYCOSIDE PHOSPHOTRANSFERASE-RELATED-RELATED"/>
    <property type="match status" value="1"/>
</dbReference>
<proteinExistence type="predicted"/>
<dbReference type="VEuPathDB" id="FungiDB:ASPTUDRAFT_128610"/>
<dbReference type="InterPro" id="IPR002575">
    <property type="entry name" value="Aminoglycoside_PTrfase"/>
</dbReference>
<dbReference type="Proteomes" id="UP000184304">
    <property type="component" value="Unassembled WGS sequence"/>
</dbReference>
<dbReference type="EMBL" id="KV878206">
    <property type="protein sequence ID" value="OJI81330.1"/>
    <property type="molecule type" value="Genomic_DNA"/>
</dbReference>
<evidence type="ECO:0000259" key="4">
    <source>
        <dbReference type="Pfam" id="PF01636"/>
    </source>
</evidence>
<accession>A0A1L9MWC2</accession>
<evidence type="ECO:0000256" key="1">
    <source>
        <dbReference type="ARBA" id="ARBA00012513"/>
    </source>
</evidence>
<gene>
    <name evidence="5" type="ORF">ASPTUDRAFT_128610</name>
</gene>
<dbReference type="InterPro" id="IPR011009">
    <property type="entry name" value="Kinase-like_dom_sf"/>
</dbReference>
<evidence type="ECO:0000313" key="6">
    <source>
        <dbReference type="Proteomes" id="UP000184304"/>
    </source>
</evidence>
<dbReference type="SUPFAM" id="SSF56112">
    <property type="entry name" value="Protein kinase-like (PK-like)"/>
    <property type="match status" value="1"/>
</dbReference>
<evidence type="ECO:0000313" key="5">
    <source>
        <dbReference type="EMBL" id="OJI81330.1"/>
    </source>
</evidence>
<organism evidence="5 6">
    <name type="scientific">Aspergillus tubingensis (strain CBS 134.48)</name>
    <dbReference type="NCBI Taxonomy" id="767770"/>
    <lineage>
        <taxon>Eukaryota</taxon>
        <taxon>Fungi</taxon>
        <taxon>Dikarya</taxon>
        <taxon>Ascomycota</taxon>
        <taxon>Pezizomycotina</taxon>
        <taxon>Eurotiomycetes</taxon>
        <taxon>Eurotiomycetidae</taxon>
        <taxon>Eurotiales</taxon>
        <taxon>Aspergillaceae</taxon>
        <taxon>Aspergillus</taxon>
        <taxon>Aspergillus subgen. Circumdati</taxon>
    </lineage>
</organism>
<dbReference type="STRING" id="767770.A0A1L9MWC2"/>
<comment type="catalytic activity">
    <reaction evidence="2">
        <text>L-threonyl-[protein] + ATP = O-phospho-L-threonyl-[protein] + ADP + H(+)</text>
        <dbReference type="Rhea" id="RHEA:46608"/>
        <dbReference type="Rhea" id="RHEA-COMP:11060"/>
        <dbReference type="Rhea" id="RHEA-COMP:11605"/>
        <dbReference type="ChEBI" id="CHEBI:15378"/>
        <dbReference type="ChEBI" id="CHEBI:30013"/>
        <dbReference type="ChEBI" id="CHEBI:30616"/>
        <dbReference type="ChEBI" id="CHEBI:61977"/>
        <dbReference type="ChEBI" id="CHEBI:456216"/>
        <dbReference type="EC" id="2.7.11.1"/>
    </reaction>
</comment>
<feature type="domain" description="Aminoglycoside phosphotransferase" evidence="4">
    <location>
        <begin position="52"/>
        <end position="245"/>
    </location>
</feature>
<evidence type="ECO:0000256" key="3">
    <source>
        <dbReference type="ARBA" id="ARBA00048679"/>
    </source>
</evidence>
<dbReference type="PROSITE" id="PS00109">
    <property type="entry name" value="PROTEIN_KINASE_TYR"/>
    <property type="match status" value="1"/>
</dbReference>
<dbReference type="Pfam" id="PF01636">
    <property type="entry name" value="APH"/>
    <property type="match status" value="1"/>
</dbReference>
<evidence type="ECO:0000256" key="2">
    <source>
        <dbReference type="ARBA" id="ARBA00047899"/>
    </source>
</evidence>
<dbReference type="OMA" id="FYPIYFE"/>
<dbReference type="OrthoDB" id="3250044at2759"/>
<dbReference type="InterPro" id="IPR051678">
    <property type="entry name" value="AGP_Transferase"/>
</dbReference>
<dbReference type="InterPro" id="IPR008266">
    <property type="entry name" value="Tyr_kinase_AS"/>
</dbReference>
<keyword evidence="6" id="KW-1185">Reference proteome</keyword>
<name>A0A1L9MWC2_ASPTC</name>